<dbReference type="GO" id="GO:0055085">
    <property type="term" value="P:transmembrane transport"/>
    <property type="evidence" value="ECO:0007669"/>
    <property type="project" value="InterPro"/>
</dbReference>
<keyword evidence="2 7" id="KW-0813">Transport</keyword>
<dbReference type="RefSeq" id="WP_031415062.1">
    <property type="nucleotide sequence ID" value="NZ_CP011076.1"/>
</dbReference>
<dbReference type="Pfam" id="PF00528">
    <property type="entry name" value="BPD_transp_1"/>
    <property type="match status" value="1"/>
</dbReference>
<sequence>MKTYMFKRLMIMIPTLIGSSLLIFFLFSLTPGDYVDTNPKLSPERKIELKALYGLDKPIIERYFVWAGNVLRGDLGYSLQYQQPVTTILGQYIWSSFLIAITSTTLTWIIAISIGVFSASRQYSWFDSLVTIGVFAAMALPAFFVGLLAIKIFAVDLKILPPGGILTTGSNATGLDYVIEVMKHMILPVTVLTMLSVGSLTRYFRTNILEVIRQDFIRTARAKGLKEKVITYKHALRNALLPAITLLGFELPALFGGAIITEKIFNWPGVGQVYMQALSLRDYPLLMGFTMFIALLTVVSNLLADLLYGVVDPRVRLK</sequence>
<evidence type="ECO:0000259" key="8">
    <source>
        <dbReference type="PROSITE" id="PS50928"/>
    </source>
</evidence>
<dbReference type="EMBL" id="CP011076">
    <property type="protein sequence ID" value="AKF95886.1"/>
    <property type="molecule type" value="Genomic_DNA"/>
</dbReference>
<evidence type="ECO:0000256" key="1">
    <source>
        <dbReference type="ARBA" id="ARBA00004651"/>
    </source>
</evidence>
<keyword evidence="5 7" id="KW-1133">Transmembrane helix</keyword>
<comment type="similarity">
    <text evidence="7">Belongs to the binding-protein-dependent transport system permease family.</text>
</comment>
<evidence type="ECO:0000256" key="4">
    <source>
        <dbReference type="ARBA" id="ARBA00022692"/>
    </source>
</evidence>
<keyword evidence="3" id="KW-1003">Cell membrane</keyword>
<feature type="transmembrane region" description="Helical" evidence="7">
    <location>
        <begin position="185"/>
        <end position="204"/>
    </location>
</feature>
<evidence type="ECO:0000256" key="3">
    <source>
        <dbReference type="ARBA" id="ARBA00022475"/>
    </source>
</evidence>
<gene>
    <name evidence="9" type="ORF">EX87_20055</name>
</gene>
<dbReference type="Gene3D" id="1.10.3720.10">
    <property type="entry name" value="MetI-like"/>
    <property type="match status" value="1"/>
</dbReference>
<feature type="transmembrane region" description="Helical" evidence="7">
    <location>
        <begin position="239"/>
        <end position="260"/>
    </location>
</feature>
<keyword evidence="6 7" id="KW-0472">Membrane</keyword>
<evidence type="ECO:0000256" key="6">
    <source>
        <dbReference type="ARBA" id="ARBA00023136"/>
    </source>
</evidence>
<evidence type="ECO:0000256" key="7">
    <source>
        <dbReference type="RuleBase" id="RU363032"/>
    </source>
</evidence>
<geneLocation type="plasmid" evidence="9">
    <name>unnamed2</name>
</geneLocation>
<evidence type="ECO:0000256" key="2">
    <source>
        <dbReference type="ARBA" id="ARBA00022448"/>
    </source>
</evidence>
<dbReference type="InterPro" id="IPR035906">
    <property type="entry name" value="MetI-like_sf"/>
</dbReference>
<dbReference type="AlphaFoldDB" id="A0A0F6Y0P5"/>
<keyword evidence="4 7" id="KW-0812">Transmembrane</keyword>
<accession>A0A0F6Y0P5</accession>
<evidence type="ECO:0000256" key="5">
    <source>
        <dbReference type="ARBA" id="ARBA00022989"/>
    </source>
</evidence>
<proteinExistence type="inferred from homology"/>
<feature type="transmembrane region" description="Helical" evidence="7">
    <location>
        <begin position="92"/>
        <end position="117"/>
    </location>
</feature>
<dbReference type="CDD" id="cd06261">
    <property type="entry name" value="TM_PBP2"/>
    <property type="match status" value="1"/>
</dbReference>
<feature type="domain" description="ABC transmembrane type-1" evidence="8">
    <location>
        <begin position="93"/>
        <end position="304"/>
    </location>
</feature>
<reference evidence="9" key="1">
    <citation type="submission" date="2015-03" db="EMBL/GenBank/DDBJ databases">
        <title>MIGS Cultured Bacterial/Archaeal sample from Brevibacillus laterosporus.</title>
        <authorList>
            <person name="Zeng D."/>
            <person name="Zhu L."/>
            <person name="Dong G."/>
            <person name="Ye W."/>
            <person name="Ren D."/>
            <person name="Wu L."/>
            <person name="Xu J."/>
            <person name="Li G."/>
            <person name="Guo L."/>
        </authorList>
    </citation>
    <scope>NUCLEOTIDE SEQUENCE</scope>
    <source>
        <strain evidence="9">B9</strain>
        <plasmid evidence="9">unnamed2</plasmid>
    </source>
</reference>
<comment type="subcellular location">
    <subcellularLocation>
        <location evidence="1 7">Cell membrane</location>
        <topology evidence="1 7">Multi-pass membrane protein</topology>
    </subcellularLocation>
</comment>
<protein>
    <submittedName>
        <fullName evidence="9">Diguanylate cyclase</fullName>
    </submittedName>
</protein>
<evidence type="ECO:0000313" key="9">
    <source>
        <dbReference type="EMBL" id="AKF95886.1"/>
    </source>
</evidence>
<dbReference type="PANTHER" id="PTHR30465">
    <property type="entry name" value="INNER MEMBRANE ABC TRANSPORTER"/>
    <property type="match status" value="1"/>
</dbReference>
<organism evidence="9">
    <name type="scientific">Brevibacillus laterosporus</name>
    <name type="common">Bacillus laterosporus</name>
    <dbReference type="NCBI Taxonomy" id="1465"/>
    <lineage>
        <taxon>Bacteria</taxon>
        <taxon>Bacillati</taxon>
        <taxon>Bacillota</taxon>
        <taxon>Bacilli</taxon>
        <taxon>Bacillales</taxon>
        <taxon>Paenibacillaceae</taxon>
        <taxon>Brevibacillus</taxon>
    </lineage>
</organism>
<keyword evidence="9" id="KW-0614">Plasmid</keyword>
<name>A0A0F6Y0P5_BRELA</name>
<feature type="transmembrane region" description="Helical" evidence="7">
    <location>
        <begin position="285"/>
        <end position="311"/>
    </location>
</feature>
<dbReference type="SUPFAM" id="SSF161098">
    <property type="entry name" value="MetI-like"/>
    <property type="match status" value="1"/>
</dbReference>
<dbReference type="PROSITE" id="PS50928">
    <property type="entry name" value="ABC_TM1"/>
    <property type="match status" value="1"/>
</dbReference>
<feature type="transmembrane region" description="Helical" evidence="7">
    <location>
        <begin position="129"/>
        <end position="154"/>
    </location>
</feature>
<dbReference type="InterPro" id="IPR000515">
    <property type="entry name" value="MetI-like"/>
</dbReference>
<dbReference type="PANTHER" id="PTHR30465:SF0">
    <property type="entry name" value="OLIGOPEPTIDE TRANSPORT SYSTEM PERMEASE PROTEIN APPB"/>
    <property type="match status" value="1"/>
</dbReference>
<dbReference type="GO" id="GO:0005886">
    <property type="term" value="C:plasma membrane"/>
    <property type="evidence" value="ECO:0007669"/>
    <property type="project" value="UniProtKB-SubCell"/>
</dbReference>